<dbReference type="Proteomes" id="UP000325255">
    <property type="component" value="Unassembled WGS sequence"/>
</dbReference>
<comment type="caution">
    <text evidence="1">The sequence shown here is derived from an EMBL/GenBank/DDBJ whole genome shotgun (WGS) entry which is preliminary data.</text>
</comment>
<organism evidence="1 2">
    <name type="scientific">Rhodovastum atsumiense</name>
    <dbReference type="NCBI Taxonomy" id="504468"/>
    <lineage>
        <taxon>Bacteria</taxon>
        <taxon>Pseudomonadati</taxon>
        <taxon>Pseudomonadota</taxon>
        <taxon>Alphaproteobacteria</taxon>
        <taxon>Acetobacterales</taxon>
        <taxon>Acetobacteraceae</taxon>
        <taxon>Rhodovastum</taxon>
    </lineage>
</organism>
<evidence type="ECO:0000313" key="1">
    <source>
        <dbReference type="EMBL" id="KAA5607864.1"/>
    </source>
</evidence>
<reference evidence="1 2" key="1">
    <citation type="submission" date="2019-09" db="EMBL/GenBank/DDBJ databases">
        <title>Genome sequence of Rhodovastum atsumiense, a diverse member of the Acetobacteraceae family of non-sulfur purple photosynthetic bacteria.</title>
        <authorList>
            <person name="Meyer T."/>
            <person name="Kyndt J."/>
        </authorList>
    </citation>
    <scope>NUCLEOTIDE SEQUENCE [LARGE SCALE GENOMIC DNA]</scope>
    <source>
        <strain evidence="1 2">DSM 21279</strain>
    </source>
</reference>
<dbReference type="AlphaFoldDB" id="A0A5M6II26"/>
<accession>A0A5M6II26</accession>
<dbReference type="EMBL" id="VWPK01000148">
    <property type="protein sequence ID" value="KAA5607864.1"/>
    <property type="molecule type" value="Genomic_DNA"/>
</dbReference>
<protein>
    <submittedName>
        <fullName evidence="1">Uncharacterized protein</fullName>
    </submittedName>
</protein>
<sequence>MIKQKSPVLINELLDFLSMEATLPLLIEERTMRVEIIPGTRNVVRFPVELRARPSLELLHDLAPDSRRIDIISEAFGLDEPPSGLRDQADRRTAELIQARVPSGPDEARRAALDALLRPVLETAVAACRNAFKADQEAQQMQMQAAQALVAG</sequence>
<keyword evidence="2" id="KW-1185">Reference proteome</keyword>
<evidence type="ECO:0000313" key="2">
    <source>
        <dbReference type="Proteomes" id="UP000325255"/>
    </source>
</evidence>
<name>A0A5M6II26_9PROT</name>
<proteinExistence type="predicted"/>
<dbReference type="RefSeq" id="WP_408895620.1">
    <property type="nucleotide sequence ID" value="NZ_VWPK01000148.1"/>
</dbReference>
<gene>
    <name evidence="1" type="ORF">F1189_31750</name>
</gene>
<feature type="non-terminal residue" evidence="1">
    <location>
        <position position="152"/>
    </location>
</feature>